<organism evidence="12 13">
    <name type="scientific">Rothia dentocariosa</name>
    <dbReference type="NCBI Taxonomy" id="2047"/>
    <lineage>
        <taxon>Bacteria</taxon>
        <taxon>Bacillati</taxon>
        <taxon>Actinomycetota</taxon>
        <taxon>Actinomycetes</taxon>
        <taxon>Micrococcales</taxon>
        <taxon>Micrococcaceae</taxon>
        <taxon>Rothia</taxon>
    </lineage>
</organism>
<dbReference type="Gene3D" id="3.40.640.10">
    <property type="entry name" value="Type I PLP-dependent aspartate aminotransferase-like (Major domain)"/>
    <property type="match status" value="2"/>
</dbReference>
<dbReference type="InterPro" id="IPR049315">
    <property type="entry name" value="GDC-P_N"/>
</dbReference>
<comment type="similarity">
    <text evidence="3 8">Belongs to the GcvP family.</text>
</comment>
<dbReference type="RefSeq" id="WP_098042453.1">
    <property type="nucleotide sequence ID" value="NZ_PDEV01000001.1"/>
</dbReference>
<keyword evidence="13" id="KW-1185">Reference proteome</keyword>
<dbReference type="SUPFAM" id="SSF53383">
    <property type="entry name" value="PLP-dependent transferases"/>
    <property type="match status" value="2"/>
</dbReference>
<comment type="cofactor">
    <cofactor evidence="1 8 9">
        <name>pyridoxal 5'-phosphate</name>
        <dbReference type="ChEBI" id="CHEBI:597326"/>
    </cofactor>
</comment>
<feature type="domain" description="Glycine cleavage system P-protein N-terminal" evidence="10">
    <location>
        <begin position="443"/>
        <end position="726"/>
    </location>
</feature>
<sequence length="950" mass="102757">MSFIDRHLGPRSADAEQMLKALGYDSLGALMDDAVPPQIRLHGELDLPDPLTEQDALAKIAEYAAENKVYTQMIGEGYYDAVTPAVLRRNILENPGFYTSYTPYQAEISQGRLEALLNFQNVVMELTGLDIANASLLDEASAVAEAVVMMHRANRKVKNGFFAIDSRCLPQVLAVVRGRAELLDIPFVVTDFSEGLPEGDLYGVVLAYPASDGEIRDIEPLVKAAKERNALVTVDADLLALTLLKSPGELGADIAVGNTQRFGLPFFFGGPHAAYMAVHKGMERTMPGRLVGVSQDSAGKPSYRLSLQTREQHIRREKATSNICTAQALLAIVAGAYAMYHGPEGLRAIAERLHTNAARVATALESAGYGIAYEHFFDTVVIDAPARADELVAKALEAGINIRRINENRVGISVGESHDDRVLERLVKAFGAELPSEADAKFSIPANLLRTDEYMKHPVFHKYRSETEMMRYLRHLSDKDLALDRTMIPLGSCTMKLNAAAEMEPISWPEFANIHPLAPADQAQGWHKLIKELSDWLVAITGYDVVSLQPNSGATGEYGGLRAIRAYHEANGDHERDTVLIPLSAHGTNAASAALAGLKVAGVATASDGSIDVDDLKAKIEKYGDKIAGIMITYPSTHGVFEPQVSEVCELVHAAGGQVYLDGANLNAQMGFAQPGKFGGDISHLNLHKTFSIPHGGGGPGVGPLAAREHLAKYLPGDAATADAEGKLPSGAALPIAQAFFGSAGVLPISWMYIAMSGAEGLKKSSEYAVLNANYVAKKLNDKFPVLYTGNANLVGHECILDIRELTDRSHVTAEDVCKRLMDFGFHAPTLAFPVPGTLMMEPTESESKEELDRFIEAMETIYGEILEVAEGKVAVEDSVLRNAPHTVDVVSADEWDRPYSRTQAAFPVPSLRANKYFTPVGRIDGAGGDRHFVCECPPMEAFDLEAHAE</sequence>
<dbReference type="InterPro" id="IPR003437">
    <property type="entry name" value="GcvP"/>
</dbReference>
<dbReference type="InterPro" id="IPR020581">
    <property type="entry name" value="GDC_P"/>
</dbReference>
<name>A0A2A8D8Q0_9MICC</name>
<protein>
    <recommendedName>
        <fullName evidence="8">Glycine dehydrogenase (decarboxylating)</fullName>
        <ecNumber evidence="8">1.4.4.2</ecNumber>
    </recommendedName>
    <alternativeName>
        <fullName evidence="8">Glycine cleavage system P-protein</fullName>
    </alternativeName>
    <alternativeName>
        <fullName evidence="8">Glycine decarboxylase</fullName>
    </alternativeName>
    <alternativeName>
        <fullName evidence="8">Glycine dehydrogenase (aminomethyl-transferring)</fullName>
    </alternativeName>
</protein>
<feature type="domain" description="Glycine cleavage system P-protein N-terminal" evidence="10">
    <location>
        <begin position="5"/>
        <end position="430"/>
    </location>
</feature>
<comment type="caution">
    <text evidence="12">The sequence shown here is derived from an EMBL/GenBank/DDBJ whole genome shotgun (WGS) entry which is preliminary data.</text>
</comment>
<accession>A0A2A8D8Q0</accession>
<proteinExistence type="inferred from homology"/>
<evidence type="ECO:0000256" key="3">
    <source>
        <dbReference type="ARBA" id="ARBA00010756"/>
    </source>
</evidence>
<evidence type="ECO:0000256" key="7">
    <source>
        <dbReference type="ARBA" id="ARBA00049026"/>
    </source>
</evidence>
<keyword evidence="5 8" id="KW-0663">Pyridoxal phosphate</keyword>
<dbReference type="PANTHER" id="PTHR11773">
    <property type="entry name" value="GLYCINE DEHYDROGENASE, DECARBOXYLATING"/>
    <property type="match status" value="1"/>
</dbReference>
<gene>
    <name evidence="8 12" type="primary">gcvP</name>
    <name evidence="12" type="ORF">CRM92_04465</name>
</gene>
<dbReference type="GO" id="GO:0019464">
    <property type="term" value="P:glycine decarboxylation via glycine cleavage system"/>
    <property type="evidence" value="ECO:0007669"/>
    <property type="project" value="UniProtKB-UniRule"/>
</dbReference>
<evidence type="ECO:0000256" key="6">
    <source>
        <dbReference type="ARBA" id="ARBA00023002"/>
    </source>
</evidence>
<evidence type="ECO:0000256" key="2">
    <source>
        <dbReference type="ARBA" id="ARBA00003788"/>
    </source>
</evidence>
<dbReference type="GO" id="GO:0004375">
    <property type="term" value="F:glycine dehydrogenase (decarboxylating) activity"/>
    <property type="evidence" value="ECO:0007669"/>
    <property type="project" value="UniProtKB-EC"/>
</dbReference>
<evidence type="ECO:0000259" key="10">
    <source>
        <dbReference type="Pfam" id="PF02347"/>
    </source>
</evidence>
<dbReference type="Pfam" id="PF02347">
    <property type="entry name" value="GDC-P"/>
    <property type="match status" value="2"/>
</dbReference>
<dbReference type="InterPro" id="IPR015421">
    <property type="entry name" value="PyrdxlP-dep_Trfase_major"/>
</dbReference>
<evidence type="ECO:0000313" key="13">
    <source>
        <dbReference type="Proteomes" id="UP000219947"/>
    </source>
</evidence>
<dbReference type="Gene3D" id="3.90.1150.10">
    <property type="entry name" value="Aspartate Aminotransferase, domain 1"/>
    <property type="match status" value="2"/>
</dbReference>
<dbReference type="GO" id="GO:0005829">
    <property type="term" value="C:cytosol"/>
    <property type="evidence" value="ECO:0007669"/>
    <property type="project" value="TreeGrafter"/>
</dbReference>
<dbReference type="EMBL" id="PDEV01000001">
    <property type="protein sequence ID" value="PEN17270.1"/>
    <property type="molecule type" value="Genomic_DNA"/>
</dbReference>
<keyword evidence="6 8" id="KW-0560">Oxidoreductase</keyword>
<evidence type="ECO:0000256" key="5">
    <source>
        <dbReference type="ARBA" id="ARBA00022898"/>
    </source>
</evidence>
<evidence type="ECO:0000256" key="9">
    <source>
        <dbReference type="PIRSR" id="PIRSR603437-50"/>
    </source>
</evidence>
<feature type="modified residue" description="N6-(pyridoxal phosphate)lysine" evidence="8 9">
    <location>
        <position position="689"/>
    </location>
</feature>
<evidence type="ECO:0000256" key="8">
    <source>
        <dbReference type="HAMAP-Rule" id="MF_00711"/>
    </source>
</evidence>
<reference evidence="12" key="1">
    <citation type="submission" date="2017-10" db="EMBL/GenBank/DDBJ databases">
        <title>Kefir isolates.</title>
        <authorList>
            <person name="Kim Y."/>
            <person name="Blasche S."/>
        </authorList>
    </citation>
    <scope>NUCLEOTIDE SEQUENCE [LARGE SCALE GENOMIC DNA]</scope>
    <source>
        <strain evidence="12">OG2-2</strain>
    </source>
</reference>
<comment type="subunit">
    <text evidence="4 8">The glycine cleavage system is composed of four proteins: P, T, L and H.</text>
</comment>
<dbReference type="AlphaFoldDB" id="A0A2A8D8Q0"/>
<dbReference type="GO" id="GO:0030170">
    <property type="term" value="F:pyridoxal phosphate binding"/>
    <property type="evidence" value="ECO:0007669"/>
    <property type="project" value="TreeGrafter"/>
</dbReference>
<evidence type="ECO:0000256" key="1">
    <source>
        <dbReference type="ARBA" id="ARBA00001933"/>
    </source>
</evidence>
<dbReference type="InterPro" id="IPR015422">
    <property type="entry name" value="PyrdxlP-dep_Trfase_small"/>
</dbReference>
<comment type="function">
    <text evidence="2 8">The glycine cleavage system catalyzes the degradation of glycine. The P protein binds the alpha-amino group of glycine through its pyridoxal phosphate cofactor; CO(2) is released and the remaining methylamine moiety is then transferred to the lipoamide cofactor of the H protein.</text>
</comment>
<dbReference type="PANTHER" id="PTHR11773:SF1">
    <property type="entry name" value="GLYCINE DEHYDROGENASE (DECARBOXYLATING), MITOCHONDRIAL"/>
    <property type="match status" value="1"/>
</dbReference>
<dbReference type="FunFam" id="3.40.640.10:FF:000224">
    <property type="entry name" value="Probable glycine dehydrogenase (decarboxylating) subunit 2"/>
    <property type="match status" value="1"/>
</dbReference>
<dbReference type="InterPro" id="IPR015424">
    <property type="entry name" value="PyrdxlP-dep_Trfase"/>
</dbReference>
<dbReference type="InterPro" id="IPR049316">
    <property type="entry name" value="GDC-P_C"/>
</dbReference>
<evidence type="ECO:0000313" key="12">
    <source>
        <dbReference type="EMBL" id="PEN17270.1"/>
    </source>
</evidence>
<evidence type="ECO:0000256" key="4">
    <source>
        <dbReference type="ARBA" id="ARBA00011690"/>
    </source>
</evidence>
<dbReference type="HAMAP" id="MF_00711">
    <property type="entry name" value="GcvP"/>
    <property type="match status" value="1"/>
</dbReference>
<feature type="domain" description="Glycine dehydrogenase C-terminal" evidence="11">
    <location>
        <begin position="766"/>
        <end position="886"/>
    </location>
</feature>
<dbReference type="Pfam" id="PF21478">
    <property type="entry name" value="GcvP2_C"/>
    <property type="match status" value="1"/>
</dbReference>
<comment type="catalytic activity">
    <reaction evidence="7 8">
        <text>N(6)-[(R)-lipoyl]-L-lysyl-[glycine-cleavage complex H protein] + glycine + H(+) = N(6)-[(R)-S(8)-aminomethyldihydrolipoyl]-L-lysyl-[glycine-cleavage complex H protein] + CO2</text>
        <dbReference type="Rhea" id="RHEA:24304"/>
        <dbReference type="Rhea" id="RHEA-COMP:10494"/>
        <dbReference type="Rhea" id="RHEA-COMP:10495"/>
        <dbReference type="ChEBI" id="CHEBI:15378"/>
        <dbReference type="ChEBI" id="CHEBI:16526"/>
        <dbReference type="ChEBI" id="CHEBI:57305"/>
        <dbReference type="ChEBI" id="CHEBI:83099"/>
        <dbReference type="ChEBI" id="CHEBI:83143"/>
        <dbReference type="EC" id="1.4.4.2"/>
    </reaction>
</comment>
<dbReference type="GO" id="GO:0016594">
    <property type="term" value="F:glycine binding"/>
    <property type="evidence" value="ECO:0007669"/>
    <property type="project" value="TreeGrafter"/>
</dbReference>
<dbReference type="NCBIfam" id="NF003346">
    <property type="entry name" value="PRK04366.1"/>
    <property type="match status" value="1"/>
</dbReference>
<dbReference type="GO" id="GO:0005960">
    <property type="term" value="C:glycine cleavage complex"/>
    <property type="evidence" value="ECO:0007669"/>
    <property type="project" value="TreeGrafter"/>
</dbReference>
<dbReference type="NCBIfam" id="TIGR00461">
    <property type="entry name" value="gcvP"/>
    <property type="match status" value="1"/>
</dbReference>
<dbReference type="EC" id="1.4.4.2" evidence="8"/>
<evidence type="ECO:0000259" key="11">
    <source>
        <dbReference type="Pfam" id="PF21478"/>
    </source>
</evidence>
<dbReference type="Proteomes" id="UP000219947">
    <property type="component" value="Unassembled WGS sequence"/>
</dbReference>